<dbReference type="GO" id="GO:0005773">
    <property type="term" value="C:vacuole"/>
    <property type="evidence" value="ECO:0007669"/>
    <property type="project" value="GOC"/>
</dbReference>
<dbReference type="InterPro" id="IPR018618">
    <property type="entry name" value="GID4/10-like"/>
</dbReference>
<organism evidence="2 3">
    <name type="scientific">Torulaspora globosa</name>
    <dbReference type="NCBI Taxonomy" id="48254"/>
    <lineage>
        <taxon>Eukaryota</taxon>
        <taxon>Fungi</taxon>
        <taxon>Dikarya</taxon>
        <taxon>Ascomycota</taxon>
        <taxon>Saccharomycotina</taxon>
        <taxon>Saccharomycetes</taxon>
        <taxon>Saccharomycetales</taxon>
        <taxon>Saccharomycetaceae</taxon>
        <taxon>Torulaspora</taxon>
    </lineage>
</organism>
<comment type="similarity">
    <text evidence="1">Belongs to the GID4/VID24 family.</text>
</comment>
<dbReference type="GO" id="GO:0043161">
    <property type="term" value="P:proteasome-mediated ubiquitin-dependent protein catabolic process"/>
    <property type="evidence" value="ECO:0007669"/>
    <property type="project" value="TreeGrafter"/>
</dbReference>
<dbReference type="Proteomes" id="UP000510647">
    <property type="component" value="Chromosome 2"/>
</dbReference>
<evidence type="ECO:0000256" key="1">
    <source>
        <dbReference type="ARBA" id="ARBA00061469"/>
    </source>
</evidence>
<name>A0A7H9HQF8_9SACH</name>
<evidence type="ECO:0000313" key="2">
    <source>
        <dbReference type="EMBL" id="QLQ78877.1"/>
    </source>
</evidence>
<dbReference type="OrthoDB" id="62at2759"/>
<keyword evidence="3" id="KW-1185">Reference proteome</keyword>
<protein>
    <submittedName>
        <fullName evidence="2">Uncharacterized protein</fullName>
    </submittedName>
</protein>
<dbReference type="GO" id="GO:0034657">
    <property type="term" value="C:GID complex"/>
    <property type="evidence" value="ECO:0007669"/>
    <property type="project" value="TreeGrafter"/>
</dbReference>
<dbReference type="PANTHER" id="PTHR14534">
    <property type="entry name" value="VACUOLAR IMPORT AND DEGRADATION PROTEIN 24"/>
    <property type="match status" value="1"/>
</dbReference>
<evidence type="ECO:0000313" key="3">
    <source>
        <dbReference type="Proteomes" id="UP000510647"/>
    </source>
</evidence>
<dbReference type="GO" id="GO:0006623">
    <property type="term" value="P:protein targeting to vacuole"/>
    <property type="evidence" value="ECO:0007669"/>
    <property type="project" value="TreeGrafter"/>
</dbReference>
<sequence length="325" mass="36948">MINEVTKGLTRARCSKKEWNDTVVEETVIREPGVGFGSLALEKQQYLLSNELYKCTSRDSLSSLQQLADKSASDSPPRKKFILEDHSTYTYGAVGRSLWPSACCSSTTTNFLRPRMEFSGYQISGYKKYQIEVALKTVDLPLNRCSSLTPHLTGFLTICGLTNQHPEITTYFEAFAVTHKELGFLSSSWPDNSSMSPYRADDQTDLEHWLNFPAFKQLFLPALGDSPSARPTLNDVIEGDYDFGDYLEQRFIFMRWKEKFLVPDAQVDGIAGASYDGFYYILHDQFTGNIQGFYYHKDAEKFQQLELIPSYKSLSSCTDCTFEFA</sequence>
<accession>A0A7H9HQF8</accession>
<dbReference type="GO" id="GO:0045721">
    <property type="term" value="P:negative regulation of gluconeogenesis"/>
    <property type="evidence" value="ECO:0007669"/>
    <property type="project" value="TreeGrafter"/>
</dbReference>
<gene>
    <name evidence="2" type="ORF">HG537_0B02250</name>
</gene>
<dbReference type="Pfam" id="PF09783">
    <property type="entry name" value="Vac_ImportDeg"/>
    <property type="match status" value="1"/>
</dbReference>
<dbReference type="PANTHER" id="PTHR14534:SF3">
    <property type="entry name" value="GID COMPLEX SUBUNIT 4 HOMOLOG"/>
    <property type="match status" value="1"/>
</dbReference>
<dbReference type="GO" id="GO:0007039">
    <property type="term" value="P:protein catabolic process in the vacuole"/>
    <property type="evidence" value="ECO:0007669"/>
    <property type="project" value="TreeGrafter"/>
</dbReference>
<reference evidence="2 3" key="1">
    <citation type="submission" date="2020-06" db="EMBL/GenBank/DDBJ databases">
        <title>The yeast mating-type switching endonuclease HO is a domesticated member of an unorthodox homing genetic element family.</title>
        <authorList>
            <person name="Coughlan A.Y."/>
            <person name="Lombardi L."/>
            <person name="Braun-Galleani S."/>
            <person name="Martos A.R."/>
            <person name="Galeote V."/>
            <person name="Bigey F."/>
            <person name="Dequin S."/>
            <person name="Byrne K.P."/>
            <person name="Wolfe K.H."/>
        </authorList>
    </citation>
    <scope>NUCLEOTIDE SEQUENCE [LARGE SCALE GENOMIC DNA]</scope>
    <source>
        <strain evidence="2 3">CBS2947</strain>
    </source>
</reference>
<proteinExistence type="inferred from homology"/>
<dbReference type="AlphaFoldDB" id="A0A7H9HQF8"/>
<dbReference type="EMBL" id="CP059268">
    <property type="protein sequence ID" value="QLQ78877.1"/>
    <property type="molecule type" value="Genomic_DNA"/>
</dbReference>